<dbReference type="PANTHER" id="PTHR43433:SF10">
    <property type="entry name" value="AB HYDROLASE-1 DOMAIN-CONTAINING PROTEIN"/>
    <property type="match status" value="1"/>
</dbReference>
<dbReference type="InterPro" id="IPR000073">
    <property type="entry name" value="AB_hydrolase_1"/>
</dbReference>
<keyword evidence="3" id="KW-0378">Hydrolase</keyword>
<dbReference type="RefSeq" id="WP_271883171.1">
    <property type="nucleotide sequence ID" value="NZ_CP067136.1"/>
</dbReference>
<proteinExistence type="predicted"/>
<feature type="domain" description="AB hydrolase-1" evidence="2">
    <location>
        <begin position="73"/>
        <end position="309"/>
    </location>
</feature>
<sequence>MNSLNWAMVIGFGVAGALPALADETASPMPDGRDAATIQLQNDFDHIGAEVHELSRDGRISYYIDEGDADDRAVVFIGGQGTSLEAFQLTEFARSMREELGLRVISVERNGFGESSFDPALGYQDYVEEVLAVLDHLGVDKFAIMAISGGGAYAAHLAAAVPDRVLSIHAGAAVSRTLPTRSQPDCSRSTEDWAQVLSAYTNNPKDWWGVPGSPVLVVPGWQTRAYADGTRSFYVGGQMGDASALAHEYTLICGENAVADVSAVTAPVYLYYGDADEVVTKTDMEQWQAAFSNVAKATAYPGEGHTVQYRHWDQILADMAGYDDYTVVCRDGDSRLIANSDRTEDDFLGICAWQQAD</sequence>
<feature type="chain" id="PRO_5046172938" evidence="1">
    <location>
        <begin position="23"/>
        <end position="357"/>
    </location>
</feature>
<dbReference type="Pfam" id="PF00561">
    <property type="entry name" value="Abhydrolase_1"/>
    <property type="match status" value="1"/>
</dbReference>
<name>A0ABY7SMY1_9RHOB</name>
<evidence type="ECO:0000256" key="1">
    <source>
        <dbReference type="SAM" id="SignalP"/>
    </source>
</evidence>
<dbReference type="InterPro" id="IPR050471">
    <property type="entry name" value="AB_hydrolase"/>
</dbReference>
<organism evidence="3 4">
    <name type="scientific">Paracoccus fistulariae</name>
    <dbReference type="NCBI Taxonomy" id="658446"/>
    <lineage>
        <taxon>Bacteria</taxon>
        <taxon>Pseudomonadati</taxon>
        <taxon>Pseudomonadota</taxon>
        <taxon>Alphaproteobacteria</taxon>
        <taxon>Rhodobacterales</taxon>
        <taxon>Paracoccaceae</taxon>
        <taxon>Paracoccus</taxon>
    </lineage>
</organism>
<dbReference type="GO" id="GO:0016787">
    <property type="term" value="F:hydrolase activity"/>
    <property type="evidence" value="ECO:0007669"/>
    <property type="project" value="UniProtKB-KW"/>
</dbReference>
<dbReference type="PANTHER" id="PTHR43433">
    <property type="entry name" value="HYDROLASE, ALPHA/BETA FOLD FAMILY PROTEIN"/>
    <property type="match status" value="1"/>
</dbReference>
<dbReference type="InterPro" id="IPR029058">
    <property type="entry name" value="AB_hydrolase_fold"/>
</dbReference>
<evidence type="ECO:0000259" key="2">
    <source>
        <dbReference type="Pfam" id="PF00561"/>
    </source>
</evidence>
<keyword evidence="4" id="KW-1185">Reference proteome</keyword>
<dbReference type="EMBL" id="CP067136">
    <property type="protein sequence ID" value="WCR08353.1"/>
    <property type="molecule type" value="Genomic_DNA"/>
</dbReference>
<dbReference type="SUPFAM" id="SSF53474">
    <property type="entry name" value="alpha/beta-Hydrolases"/>
    <property type="match status" value="1"/>
</dbReference>
<keyword evidence="1" id="KW-0732">Signal</keyword>
<dbReference type="Proteomes" id="UP001219349">
    <property type="component" value="Chromosome"/>
</dbReference>
<evidence type="ECO:0000313" key="4">
    <source>
        <dbReference type="Proteomes" id="UP001219349"/>
    </source>
</evidence>
<accession>A0ABY7SMY1</accession>
<dbReference type="Gene3D" id="3.40.50.1820">
    <property type="entry name" value="alpha/beta hydrolase"/>
    <property type="match status" value="1"/>
</dbReference>
<evidence type="ECO:0000313" key="3">
    <source>
        <dbReference type="EMBL" id="WCR08353.1"/>
    </source>
</evidence>
<protein>
    <submittedName>
        <fullName evidence="3">Alpha/beta hydrolase</fullName>
    </submittedName>
</protein>
<reference evidence="3 4" key="1">
    <citation type="submission" date="2021-01" db="EMBL/GenBank/DDBJ databases">
        <title>Biogeographic distribution of Paracoccus.</title>
        <authorList>
            <person name="Hollensteiner J."/>
            <person name="Leineberger J."/>
            <person name="Brinkhoff T."/>
            <person name="Daniel R."/>
        </authorList>
    </citation>
    <scope>NUCLEOTIDE SEQUENCE [LARGE SCALE GENOMIC DNA]</scope>
    <source>
        <strain evidence="3 4">KCTC 22803</strain>
    </source>
</reference>
<feature type="signal peptide" evidence="1">
    <location>
        <begin position="1"/>
        <end position="22"/>
    </location>
</feature>
<gene>
    <name evidence="3" type="ORF">JHX87_05925</name>
</gene>